<dbReference type="EMBL" id="JAJSOF020000023">
    <property type="protein sequence ID" value="KAJ4435395.1"/>
    <property type="molecule type" value="Genomic_DNA"/>
</dbReference>
<evidence type="ECO:0000313" key="3">
    <source>
        <dbReference type="Proteomes" id="UP001148838"/>
    </source>
</evidence>
<feature type="compositionally biased region" description="Polar residues" evidence="1">
    <location>
        <begin position="1"/>
        <end position="12"/>
    </location>
</feature>
<organism evidence="2 3">
    <name type="scientific">Periplaneta americana</name>
    <name type="common">American cockroach</name>
    <name type="synonym">Blatta americana</name>
    <dbReference type="NCBI Taxonomy" id="6978"/>
    <lineage>
        <taxon>Eukaryota</taxon>
        <taxon>Metazoa</taxon>
        <taxon>Ecdysozoa</taxon>
        <taxon>Arthropoda</taxon>
        <taxon>Hexapoda</taxon>
        <taxon>Insecta</taxon>
        <taxon>Pterygota</taxon>
        <taxon>Neoptera</taxon>
        <taxon>Polyneoptera</taxon>
        <taxon>Dictyoptera</taxon>
        <taxon>Blattodea</taxon>
        <taxon>Blattoidea</taxon>
        <taxon>Blattidae</taxon>
        <taxon>Blattinae</taxon>
        <taxon>Periplaneta</taxon>
    </lineage>
</organism>
<keyword evidence="3" id="KW-1185">Reference proteome</keyword>
<accession>A0ABQ8SNT0</accession>
<dbReference type="PANTHER" id="PTHR47326:SF1">
    <property type="entry name" value="HTH PSQ-TYPE DOMAIN-CONTAINING PROTEIN"/>
    <property type="match status" value="1"/>
</dbReference>
<comment type="caution">
    <text evidence="2">The sequence shown here is derived from an EMBL/GenBank/DDBJ whole genome shotgun (WGS) entry which is preliminary data.</text>
</comment>
<dbReference type="Gene3D" id="3.30.420.10">
    <property type="entry name" value="Ribonuclease H-like superfamily/Ribonuclease H"/>
    <property type="match status" value="1"/>
</dbReference>
<protein>
    <submittedName>
        <fullName evidence="2">Uncharacterized protein</fullName>
    </submittedName>
</protein>
<sequence>MTHFEMNNQLRPSITPYPRHRTPLTYPRLHPPLISHRRLRPTLTSHPRLRLPLTPHPRLCPPLIAHPRLCPPLIAHPRLCLALSPHTRLRCPLNSHPRLRPSITPYPRHRTPLTYPRLHPPLISHRRLRPTLTSHPRLRLPLTPHPRLCPPLIAHPRLCPPLIAHPRLCLALSPHTRLRCPLNSHPRLRPSITPYPRHRTPLTYPRLHPPLISHRRFRPTLTSHHRLRPTLTSHPRLRPTLLILHFRNGAPLHFDRCVRNHLNATFPDCWIGRGGPVPWPPRSPDLTPLDFFLWGDVKRFVYEIPIDTAEDLVARVVEAAHVIRDNVGLFERCRHSIVRRCMADMKNIEELVRFSVLRLQENGYSSHSFIHLKNKVVPTLQTLLVFKNFTGIVTSRVTPLLKNSLFTDKYGCKHTEIKLMPKEIHILLEDRQVPHPIVICPKSCGINGICVAVSFDRKFSLSERILTQYGTKRKVLTLEEKVEVIHQIENGIKKAYVYPGLHKLCVLRAGSQLMSGMQILAALCIRVDWKKG</sequence>
<evidence type="ECO:0000256" key="1">
    <source>
        <dbReference type="SAM" id="MobiDB-lite"/>
    </source>
</evidence>
<gene>
    <name evidence="2" type="ORF">ANN_18010</name>
</gene>
<dbReference type="Proteomes" id="UP001148838">
    <property type="component" value="Unassembled WGS sequence"/>
</dbReference>
<dbReference type="InterPro" id="IPR036397">
    <property type="entry name" value="RNaseH_sf"/>
</dbReference>
<dbReference type="PANTHER" id="PTHR47326">
    <property type="entry name" value="TRANSPOSABLE ELEMENT TC3 TRANSPOSASE-LIKE PROTEIN"/>
    <property type="match status" value="1"/>
</dbReference>
<proteinExistence type="predicted"/>
<name>A0ABQ8SNT0_PERAM</name>
<evidence type="ECO:0000313" key="2">
    <source>
        <dbReference type="EMBL" id="KAJ4435395.1"/>
    </source>
</evidence>
<reference evidence="2 3" key="1">
    <citation type="journal article" date="2022" name="Allergy">
        <title>Genome assembly and annotation of Periplaneta americana reveal a comprehensive cockroach allergen profile.</title>
        <authorList>
            <person name="Wang L."/>
            <person name="Xiong Q."/>
            <person name="Saelim N."/>
            <person name="Wang L."/>
            <person name="Nong W."/>
            <person name="Wan A.T."/>
            <person name="Shi M."/>
            <person name="Liu X."/>
            <person name="Cao Q."/>
            <person name="Hui J.H.L."/>
            <person name="Sookrung N."/>
            <person name="Leung T.F."/>
            <person name="Tungtrongchitr A."/>
            <person name="Tsui S.K.W."/>
        </authorList>
    </citation>
    <scope>NUCLEOTIDE SEQUENCE [LARGE SCALE GENOMIC DNA]</scope>
    <source>
        <strain evidence="2">PWHHKU_190912</strain>
    </source>
</reference>
<feature type="region of interest" description="Disordered" evidence="1">
    <location>
        <begin position="1"/>
        <end position="30"/>
    </location>
</feature>